<dbReference type="SMART" id="SM00948">
    <property type="entry name" value="Proteasome_A_N"/>
    <property type="match status" value="1"/>
</dbReference>
<dbReference type="GO" id="GO:0019773">
    <property type="term" value="C:proteasome core complex, alpha-subunit complex"/>
    <property type="evidence" value="ECO:0007669"/>
    <property type="project" value="UniProtKB-UniRule"/>
</dbReference>
<dbReference type="GO" id="GO:0006511">
    <property type="term" value="P:ubiquitin-dependent protein catabolic process"/>
    <property type="evidence" value="ECO:0007669"/>
    <property type="project" value="InterPro"/>
</dbReference>
<keyword evidence="2 6" id="KW-0963">Cytoplasm</keyword>
<keyword evidence="4 6" id="KW-0539">Nucleus</keyword>
<dbReference type="FunFam" id="3.60.20.10:FF:000031">
    <property type="entry name" value="Proteasome subunit alpha type"/>
    <property type="match status" value="1"/>
</dbReference>
<dbReference type="Proteomes" id="UP000355283">
    <property type="component" value="Unassembled WGS sequence"/>
</dbReference>
<evidence type="ECO:0000256" key="4">
    <source>
        <dbReference type="ARBA" id="ARBA00023242"/>
    </source>
</evidence>
<protein>
    <recommendedName>
        <fullName evidence="6">Proteasome subunit alpha type</fullName>
    </recommendedName>
</protein>
<dbReference type="InterPro" id="IPR029055">
    <property type="entry name" value="Ntn_hydrolases_N"/>
</dbReference>
<dbReference type="InterPro" id="IPR016050">
    <property type="entry name" value="Proteasome_bsu_CS"/>
</dbReference>
<dbReference type="OrthoDB" id="431557at2759"/>
<dbReference type="Gene3D" id="3.60.20.10">
    <property type="entry name" value="Glutamine Phosphoribosylpyrophosphate, subunit 1, domain 1"/>
    <property type="match status" value="1"/>
</dbReference>
<dbReference type="PROSITE" id="PS51475">
    <property type="entry name" value="PROTEASOME_ALPHA_2"/>
    <property type="match status" value="1"/>
</dbReference>
<accession>A0A4D9DEG4</accession>
<dbReference type="NCBIfam" id="NF003075">
    <property type="entry name" value="PRK03996.1"/>
    <property type="match status" value="1"/>
</dbReference>
<evidence type="ECO:0000256" key="3">
    <source>
        <dbReference type="ARBA" id="ARBA00022942"/>
    </source>
</evidence>
<comment type="similarity">
    <text evidence="5 6">Belongs to the peptidase T1A family.</text>
</comment>
<comment type="subunit">
    <text evidence="6">The 26S proteasome consists of a 20S proteasome core and two 19S regulatory subunits.</text>
</comment>
<organism evidence="8 9">
    <name type="scientific">Nannochloropsis salina CCMP1776</name>
    <dbReference type="NCBI Taxonomy" id="1027361"/>
    <lineage>
        <taxon>Eukaryota</taxon>
        <taxon>Sar</taxon>
        <taxon>Stramenopiles</taxon>
        <taxon>Ochrophyta</taxon>
        <taxon>Eustigmatophyceae</taxon>
        <taxon>Eustigmatales</taxon>
        <taxon>Monodopsidaceae</taxon>
        <taxon>Microchloropsis</taxon>
        <taxon>Microchloropsis salina</taxon>
    </lineage>
</organism>
<evidence type="ECO:0000313" key="8">
    <source>
        <dbReference type="EMBL" id="TFJ88015.1"/>
    </source>
</evidence>
<dbReference type="PROSITE" id="PS00388">
    <property type="entry name" value="PROTEASOME_ALPHA_1"/>
    <property type="match status" value="1"/>
</dbReference>
<gene>
    <name evidence="8" type="ORF">NSK_000369</name>
</gene>
<comment type="caution">
    <text evidence="8">The sequence shown here is derived from an EMBL/GenBank/DDBJ whole genome shotgun (WGS) entry which is preliminary data.</text>
</comment>
<dbReference type="Pfam" id="PF00227">
    <property type="entry name" value="Proteasome"/>
    <property type="match status" value="1"/>
</dbReference>
<comment type="function">
    <text evidence="1">The proteasome is a multicatalytic proteinase complex which is characterized by its ability to cleave peptides with Arg, Phe, Tyr, Leu, and Glu adjacent to the leaving group at neutral or slightly basic pH. The proteasome has an ATP-dependent proteolytic activity.</text>
</comment>
<dbReference type="CDD" id="cd03752">
    <property type="entry name" value="proteasome_alpha_type_4"/>
    <property type="match status" value="1"/>
</dbReference>
<name>A0A4D9DEG4_9STRA</name>
<sequence length="253" mass="27373">MARRYDSSTTTFSPEGRLHQVEYAIEAINNAGTCVGILCSDGIVLAAERKTTSKLLAPSKSSDKIYQIDGHIASVVAGLTSDANILINQARLSAQRYLYQYQEAMPVEQLVRSICDYKQAYTQYGGLRPFGVSFLFAGYDRHQGFQLYESDPAGTFGGWSATAIGANFQAGKSLLKNEYPEGGRPSVQEGLTLAAKVLLKTMDTTIPSAEKVEFFTLTAGEKEGRVVHTTLAADKTTSLLEEVSASTSPEGDM</sequence>
<dbReference type="InterPro" id="IPR000426">
    <property type="entry name" value="Proteasome_asu_N"/>
</dbReference>
<dbReference type="AlphaFoldDB" id="A0A4D9DEG4"/>
<proteinExistence type="inferred from homology"/>
<evidence type="ECO:0000313" key="9">
    <source>
        <dbReference type="Proteomes" id="UP000355283"/>
    </source>
</evidence>
<dbReference type="InterPro" id="IPR023332">
    <property type="entry name" value="Proteasome_alpha-type"/>
</dbReference>
<reference evidence="8 9" key="1">
    <citation type="submission" date="2019-01" db="EMBL/GenBank/DDBJ databases">
        <title>Nuclear Genome Assembly of the Microalgal Biofuel strain Nannochloropsis salina CCMP1776.</title>
        <authorList>
            <person name="Hovde B."/>
        </authorList>
    </citation>
    <scope>NUCLEOTIDE SEQUENCE [LARGE SCALE GENOMIC DNA]</scope>
    <source>
        <strain evidence="8 9">CCMP1776</strain>
    </source>
</reference>
<comment type="subcellular location">
    <subcellularLocation>
        <location evidence="6">Cytoplasm</location>
    </subcellularLocation>
    <subcellularLocation>
        <location evidence="6">Nucleus</location>
    </subcellularLocation>
</comment>
<dbReference type="Pfam" id="PF10584">
    <property type="entry name" value="Proteasome_A_N"/>
    <property type="match status" value="1"/>
</dbReference>
<dbReference type="PANTHER" id="PTHR11599">
    <property type="entry name" value="PROTEASOME SUBUNIT ALPHA/BETA"/>
    <property type="match status" value="1"/>
</dbReference>
<dbReference type="GO" id="GO:0005634">
    <property type="term" value="C:nucleus"/>
    <property type="evidence" value="ECO:0007669"/>
    <property type="project" value="UniProtKB-SubCell"/>
</dbReference>
<keyword evidence="9" id="KW-1185">Reference proteome</keyword>
<dbReference type="GO" id="GO:0005737">
    <property type="term" value="C:cytoplasm"/>
    <property type="evidence" value="ECO:0007669"/>
    <property type="project" value="UniProtKB-SubCell"/>
</dbReference>
<dbReference type="SUPFAM" id="SSF56235">
    <property type="entry name" value="N-terminal nucleophile aminohydrolases (Ntn hydrolases)"/>
    <property type="match status" value="1"/>
</dbReference>
<evidence type="ECO:0000256" key="5">
    <source>
        <dbReference type="PROSITE-ProRule" id="PRU00808"/>
    </source>
</evidence>
<dbReference type="InterPro" id="IPR050115">
    <property type="entry name" value="Proteasome_alpha"/>
</dbReference>
<keyword evidence="3 5" id="KW-0647">Proteasome</keyword>
<dbReference type="PROSITE" id="PS00854">
    <property type="entry name" value="PROTEASOME_BETA_1"/>
    <property type="match status" value="1"/>
</dbReference>
<evidence type="ECO:0000256" key="2">
    <source>
        <dbReference type="ARBA" id="ARBA00022490"/>
    </source>
</evidence>
<evidence type="ECO:0000256" key="6">
    <source>
        <dbReference type="RuleBase" id="RU000551"/>
    </source>
</evidence>
<evidence type="ECO:0000259" key="7">
    <source>
        <dbReference type="PROSITE" id="PS00388"/>
    </source>
</evidence>
<dbReference type="InterPro" id="IPR001353">
    <property type="entry name" value="Proteasome_sua/b"/>
</dbReference>
<feature type="domain" description="Proteasome alpha-type subunits" evidence="7">
    <location>
        <begin position="5"/>
        <end position="27"/>
    </location>
</feature>
<evidence type="ECO:0000256" key="1">
    <source>
        <dbReference type="ARBA" id="ARBA00002000"/>
    </source>
</evidence>
<dbReference type="EMBL" id="SDOX01000002">
    <property type="protein sequence ID" value="TFJ88015.1"/>
    <property type="molecule type" value="Genomic_DNA"/>
</dbReference>